<dbReference type="InterPro" id="IPR001242">
    <property type="entry name" value="Condensation_dom"/>
</dbReference>
<feature type="region of interest" description="Disordered" evidence="1">
    <location>
        <begin position="376"/>
        <end position="399"/>
    </location>
</feature>
<dbReference type="GO" id="GO:0005829">
    <property type="term" value="C:cytosol"/>
    <property type="evidence" value="ECO:0007669"/>
    <property type="project" value="TreeGrafter"/>
</dbReference>
<comment type="caution">
    <text evidence="3">The sequence shown here is derived from an EMBL/GenBank/DDBJ whole genome shotgun (WGS) entry which is preliminary data.</text>
</comment>
<gene>
    <name evidence="3" type="ORF">J2S42_001590</name>
</gene>
<evidence type="ECO:0000256" key="1">
    <source>
        <dbReference type="SAM" id="MobiDB-lite"/>
    </source>
</evidence>
<dbReference type="Proteomes" id="UP001240236">
    <property type="component" value="Unassembled WGS sequence"/>
</dbReference>
<dbReference type="SUPFAM" id="SSF52777">
    <property type="entry name" value="CoA-dependent acyltransferases"/>
    <property type="match status" value="2"/>
</dbReference>
<dbReference type="AlphaFoldDB" id="A0AAE4AWN7"/>
<dbReference type="GO" id="GO:0009366">
    <property type="term" value="C:enterobactin synthetase complex"/>
    <property type="evidence" value="ECO:0007669"/>
    <property type="project" value="TreeGrafter"/>
</dbReference>
<keyword evidence="4" id="KW-1185">Reference proteome</keyword>
<dbReference type="Pfam" id="PF00668">
    <property type="entry name" value="Condensation"/>
    <property type="match status" value="1"/>
</dbReference>
<reference evidence="3 4" key="1">
    <citation type="submission" date="2023-07" db="EMBL/GenBank/DDBJ databases">
        <title>Sequencing the genomes of 1000 actinobacteria strains.</title>
        <authorList>
            <person name="Klenk H.-P."/>
        </authorList>
    </citation>
    <scope>NUCLEOTIDE SEQUENCE [LARGE SCALE GENOMIC DNA]</scope>
    <source>
        <strain evidence="3 4">DSM 44709</strain>
    </source>
</reference>
<dbReference type="Gene3D" id="3.30.559.30">
    <property type="entry name" value="Nonribosomal peptide synthetase, condensation domain"/>
    <property type="match status" value="1"/>
</dbReference>
<dbReference type="GO" id="GO:0047527">
    <property type="term" value="F:2,3-dihydroxybenzoate-serine ligase activity"/>
    <property type="evidence" value="ECO:0007669"/>
    <property type="project" value="TreeGrafter"/>
</dbReference>
<evidence type="ECO:0000259" key="2">
    <source>
        <dbReference type="Pfam" id="PF00668"/>
    </source>
</evidence>
<evidence type="ECO:0000313" key="4">
    <source>
        <dbReference type="Proteomes" id="UP001240236"/>
    </source>
</evidence>
<sequence length="470" mass="50901">MAPVTETAVRRLAPGQETLWHFMRALSPHDPGDSRVTVLDVRELTGDLDAGRLRDAAAVLTQRHQSLRLAFDGFGPDPELRLTGATAVPLTRIDLTGAAGRPDELRRLVRLERVRSFDLCSGPLWHLGLIRTAPDRHTLTLSLSHVIADQWAADLFVEDLLRVYSATPAEAARLAEPAVTLDEITALHRAVLPGGENRLRYWRENLTPLPDRSILPALDASPEVDLGDEGSRSFTFGVAVAGDLPRLAWRARTTPFVALLAAYQLTLALRTGLDRIVLGTTTLGRDAPAAREALSQFTNNVYLNLPLDPAMRLVDVVAAAGRAMSDAVGNVASFGQIRRAVGPGTPSSFLELYHGWFQSWGVPRPDPSVPGLLVRRSGNEADGPAARAPKTEATHPGTRAAHLKAGTPHVMVAPDRGGGRCIYHPGFFATETVDQLIEDYVHVVAAVVHAPELRAGELRLPSRPTAKETR</sequence>
<dbReference type="InterPro" id="IPR023213">
    <property type="entry name" value="CAT-like_dom_sf"/>
</dbReference>
<feature type="domain" description="Condensation" evidence="2">
    <location>
        <begin position="41"/>
        <end position="327"/>
    </location>
</feature>
<organism evidence="3 4">
    <name type="scientific">Catenuloplanes indicus</name>
    <dbReference type="NCBI Taxonomy" id="137267"/>
    <lineage>
        <taxon>Bacteria</taxon>
        <taxon>Bacillati</taxon>
        <taxon>Actinomycetota</taxon>
        <taxon>Actinomycetes</taxon>
        <taxon>Micromonosporales</taxon>
        <taxon>Micromonosporaceae</taxon>
        <taxon>Catenuloplanes</taxon>
    </lineage>
</organism>
<dbReference type="GO" id="GO:0031177">
    <property type="term" value="F:phosphopantetheine binding"/>
    <property type="evidence" value="ECO:0007669"/>
    <property type="project" value="TreeGrafter"/>
</dbReference>
<dbReference type="EMBL" id="JAUSUZ010000001">
    <property type="protein sequence ID" value="MDQ0364921.1"/>
    <property type="molecule type" value="Genomic_DNA"/>
</dbReference>
<dbReference type="PANTHER" id="PTHR45527:SF1">
    <property type="entry name" value="FATTY ACID SYNTHASE"/>
    <property type="match status" value="1"/>
</dbReference>
<dbReference type="Gene3D" id="3.30.559.10">
    <property type="entry name" value="Chloramphenicol acetyltransferase-like domain"/>
    <property type="match status" value="1"/>
</dbReference>
<dbReference type="GO" id="GO:0009239">
    <property type="term" value="P:enterobactin biosynthetic process"/>
    <property type="evidence" value="ECO:0007669"/>
    <property type="project" value="TreeGrafter"/>
</dbReference>
<proteinExistence type="predicted"/>
<dbReference type="GO" id="GO:0043041">
    <property type="term" value="P:amino acid activation for nonribosomal peptide biosynthetic process"/>
    <property type="evidence" value="ECO:0007669"/>
    <property type="project" value="TreeGrafter"/>
</dbReference>
<dbReference type="RefSeq" id="WP_307236825.1">
    <property type="nucleotide sequence ID" value="NZ_JAUSUZ010000001.1"/>
</dbReference>
<evidence type="ECO:0000313" key="3">
    <source>
        <dbReference type="EMBL" id="MDQ0364921.1"/>
    </source>
</evidence>
<dbReference type="GO" id="GO:0008610">
    <property type="term" value="P:lipid biosynthetic process"/>
    <property type="evidence" value="ECO:0007669"/>
    <property type="project" value="UniProtKB-ARBA"/>
</dbReference>
<protein>
    <recommendedName>
        <fullName evidence="2">Condensation domain-containing protein</fullName>
    </recommendedName>
</protein>
<name>A0AAE4AWN7_9ACTN</name>
<dbReference type="PANTHER" id="PTHR45527">
    <property type="entry name" value="NONRIBOSOMAL PEPTIDE SYNTHETASE"/>
    <property type="match status" value="1"/>
</dbReference>
<accession>A0AAE4AWN7</accession>